<dbReference type="SMART" id="SM00704">
    <property type="entry name" value="ZnF_CDGSH"/>
    <property type="match status" value="2"/>
</dbReference>
<keyword evidence="1" id="KW-0001">2Fe-2S</keyword>
<dbReference type="PANTHER" id="PTHR46491">
    <property type="entry name" value="CDGSH IRON SULFUR DOMAIN PROTEIN HOMOLOG"/>
    <property type="match status" value="1"/>
</dbReference>
<dbReference type="InterPro" id="IPR042216">
    <property type="entry name" value="MitoNEET_CISD"/>
</dbReference>
<keyword evidence="7" id="KW-1185">Reference proteome</keyword>
<evidence type="ECO:0000256" key="5">
    <source>
        <dbReference type="ARBA" id="ARBA00034078"/>
    </source>
</evidence>
<dbReference type="InterPro" id="IPR052950">
    <property type="entry name" value="CISD"/>
</dbReference>
<dbReference type="InterPro" id="IPR018967">
    <property type="entry name" value="FeS-contain_CDGSH-typ"/>
</dbReference>
<name>A0A8B7N8H0_HYAAZ</name>
<proteinExistence type="predicted"/>
<dbReference type="GO" id="GO:0005739">
    <property type="term" value="C:mitochondrion"/>
    <property type="evidence" value="ECO:0007669"/>
    <property type="project" value="TreeGrafter"/>
</dbReference>
<dbReference type="PANTHER" id="PTHR46491:SF3">
    <property type="entry name" value="CDGSH IRON-SULFUR DOMAIN-CONTAINING PROTEIN 3, MITOCHONDRIAL"/>
    <property type="match status" value="1"/>
</dbReference>
<dbReference type="GO" id="GO:0046872">
    <property type="term" value="F:metal ion binding"/>
    <property type="evidence" value="ECO:0007669"/>
    <property type="project" value="UniProtKB-KW"/>
</dbReference>
<evidence type="ECO:0000256" key="4">
    <source>
        <dbReference type="ARBA" id="ARBA00023014"/>
    </source>
</evidence>
<protein>
    <submittedName>
        <fullName evidence="8">CDGSH iron-sulfur domain-containing protein 3, mitochondrial</fullName>
    </submittedName>
</protein>
<gene>
    <name evidence="8" type="primary">LOC108667072</name>
</gene>
<dbReference type="GeneID" id="108667072"/>
<evidence type="ECO:0000313" key="7">
    <source>
        <dbReference type="Proteomes" id="UP000694843"/>
    </source>
</evidence>
<dbReference type="Gene3D" id="3.40.5.90">
    <property type="entry name" value="CDGSH iron-sulfur domain, mitoNEET-type"/>
    <property type="match status" value="2"/>
</dbReference>
<evidence type="ECO:0000256" key="1">
    <source>
        <dbReference type="ARBA" id="ARBA00022714"/>
    </source>
</evidence>
<keyword evidence="4" id="KW-0411">Iron-sulfur</keyword>
<feature type="domain" description="Iron-binding zinc finger CDGSH type" evidence="6">
    <location>
        <begin position="64"/>
        <end position="101"/>
    </location>
</feature>
<evidence type="ECO:0000256" key="3">
    <source>
        <dbReference type="ARBA" id="ARBA00023004"/>
    </source>
</evidence>
<feature type="domain" description="Iron-binding zinc finger CDGSH type" evidence="6">
    <location>
        <begin position="104"/>
        <end position="141"/>
    </location>
</feature>
<accession>A0A8B7N8H0</accession>
<dbReference type="OrthoDB" id="15717at2759"/>
<dbReference type="Proteomes" id="UP000694843">
    <property type="component" value="Unplaced"/>
</dbReference>
<dbReference type="GO" id="GO:0051537">
    <property type="term" value="F:2 iron, 2 sulfur cluster binding"/>
    <property type="evidence" value="ECO:0007669"/>
    <property type="project" value="UniProtKB-KW"/>
</dbReference>
<evidence type="ECO:0000259" key="6">
    <source>
        <dbReference type="SMART" id="SM00704"/>
    </source>
</evidence>
<reference evidence="8" key="1">
    <citation type="submission" date="2025-08" db="UniProtKB">
        <authorList>
            <consortium name="RefSeq"/>
        </authorList>
    </citation>
    <scope>IDENTIFICATION</scope>
    <source>
        <tissue evidence="8">Whole organism</tissue>
    </source>
</reference>
<dbReference type="Pfam" id="PF09360">
    <property type="entry name" value="zf-CDGSH"/>
    <property type="match status" value="2"/>
</dbReference>
<keyword evidence="2" id="KW-0479">Metal-binding</keyword>
<dbReference type="AlphaFoldDB" id="A0A8B7N8H0"/>
<evidence type="ECO:0000313" key="8">
    <source>
        <dbReference type="RefSeq" id="XP_018009543.1"/>
    </source>
</evidence>
<dbReference type="RefSeq" id="XP_018009543.1">
    <property type="nucleotide sequence ID" value="XM_018154054.2"/>
</dbReference>
<dbReference type="KEGG" id="hazt:108667072"/>
<comment type="cofactor">
    <cofactor evidence="5">
        <name>[2Fe-2S] cluster</name>
        <dbReference type="ChEBI" id="CHEBI:190135"/>
    </cofactor>
</comment>
<keyword evidence="3" id="KW-0408">Iron</keyword>
<sequence>MKMINLYKSFSTLERQVLEVSTKTCSASLRRYADLLGSKGPPELLEKKWQLNFYQKEKGKVAGKLPFKLKVEKGKLYHWCACGQSKHQPLCDGTHHIPVLKIKLRPLSFRAPEDGFMWLCTCKQTNNAPFCDGSHKCEEVQETLNV</sequence>
<evidence type="ECO:0000256" key="2">
    <source>
        <dbReference type="ARBA" id="ARBA00022723"/>
    </source>
</evidence>
<organism evidence="7 8">
    <name type="scientific">Hyalella azteca</name>
    <name type="common">Amphipod</name>
    <dbReference type="NCBI Taxonomy" id="294128"/>
    <lineage>
        <taxon>Eukaryota</taxon>
        <taxon>Metazoa</taxon>
        <taxon>Ecdysozoa</taxon>
        <taxon>Arthropoda</taxon>
        <taxon>Crustacea</taxon>
        <taxon>Multicrustacea</taxon>
        <taxon>Malacostraca</taxon>
        <taxon>Eumalacostraca</taxon>
        <taxon>Peracarida</taxon>
        <taxon>Amphipoda</taxon>
        <taxon>Senticaudata</taxon>
        <taxon>Talitrida</taxon>
        <taxon>Talitroidea</taxon>
        <taxon>Hyalellidae</taxon>
        <taxon>Hyalella</taxon>
    </lineage>
</organism>